<organism evidence="4 5">
    <name type="scientific">Cyclotella atomus</name>
    <dbReference type="NCBI Taxonomy" id="382360"/>
    <lineage>
        <taxon>Eukaryota</taxon>
        <taxon>Sar</taxon>
        <taxon>Stramenopiles</taxon>
        <taxon>Ochrophyta</taxon>
        <taxon>Bacillariophyta</taxon>
        <taxon>Coscinodiscophyceae</taxon>
        <taxon>Thalassiosirophycidae</taxon>
        <taxon>Stephanodiscales</taxon>
        <taxon>Stephanodiscaceae</taxon>
        <taxon>Cyclotella</taxon>
    </lineage>
</organism>
<evidence type="ECO:0000256" key="2">
    <source>
        <dbReference type="SAM" id="MobiDB-lite"/>
    </source>
</evidence>
<dbReference type="EMBL" id="JALLPJ020000240">
    <property type="protein sequence ID" value="KAL3797768.1"/>
    <property type="molecule type" value="Genomic_DNA"/>
</dbReference>
<protein>
    <recommendedName>
        <fullName evidence="3">Disease resistance R13L4/SHOC-2-like LRR domain-containing protein</fullName>
    </recommendedName>
</protein>
<dbReference type="InterPro" id="IPR055414">
    <property type="entry name" value="LRR_R13L4/SHOC2-like"/>
</dbReference>
<dbReference type="PANTHER" id="PTHR13318">
    <property type="entry name" value="PARTNER OF PAIRED, ISOFORM B-RELATED"/>
    <property type="match status" value="1"/>
</dbReference>
<evidence type="ECO:0000313" key="5">
    <source>
        <dbReference type="Proteomes" id="UP001530400"/>
    </source>
</evidence>
<feature type="domain" description="Disease resistance R13L4/SHOC-2-like LRR" evidence="3">
    <location>
        <begin position="183"/>
        <end position="445"/>
    </location>
</feature>
<dbReference type="Proteomes" id="UP001530400">
    <property type="component" value="Unassembled WGS sequence"/>
</dbReference>
<keyword evidence="1" id="KW-0677">Repeat</keyword>
<name>A0ABD3QBN6_9STRA</name>
<accession>A0ABD3QBN6</accession>
<evidence type="ECO:0000259" key="3">
    <source>
        <dbReference type="Pfam" id="PF23598"/>
    </source>
</evidence>
<evidence type="ECO:0000256" key="1">
    <source>
        <dbReference type="ARBA" id="ARBA00022737"/>
    </source>
</evidence>
<dbReference type="SMART" id="SM00367">
    <property type="entry name" value="LRR_CC"/>
    <property type="match status" value="4"/>
</dbReference>
<comment type="caution">
    <text evidence="4">The sequence shown here is derived from an EMBL/GenBank/DDBJ whole genome shotgun (WGS) entry which is preliminary data.</text>
</comment>
<dbReference type="AlphaFoldDB" id="A0ABD3QBN6"/>
<dbReference type="Pfam" id="PF23598">
    <property type="entry name" value="LRR_14"/>
    <property type="match status" value="1"/>
</dbReference>
<feature type="region of interest" description="Disordered" evidence="2">
    <location>
        <begin position="1"/>
        <end position="24"/>
    </location>
</feature>
<dbReference type="SUPFAM" id="SSF52047">
    <property type="entry name" value="RNI-like"/>
    <property type="match status" value="1"/>
</dbReference>
<dbReference type="InterPro" id="IPR032675">
    <property type="entry name" value="LRR_dom_sf"/>
</dbReference>
<dbReference type="InterPro" id="IPR006553">
    <property type="entry name" value="Leu-rich_rpt_Cys-con_subtyp"/>
</dbReference>
<dbReference type="PANTHER" id="PTHR13318:SF247">
    <property type="entry name" value="GH16156P"/>
    <property type="match status" value="1"/>
</dbReference>
<evidence type="ECO:0000313" key="4">
    <source>
        <dbReference type="EMBL" id="KAL3797768.1"/>
    </source>
</evidence>
<reference evidence="4 5" key="1">
    <citation type="submission" date="2024-10" db="EMBL/GenBank/DDBJ databases">
        <title>Updated reference genomes for cyclostephanoid diatoms.</title>
        <authorList>
            <person name="Roberts W.R."/>
            <person name="Alverson A.J."/>
        </authorList>
    </citation>
    <scope>NUCLEOTIDE SEQUENCE [LARGE SCALE GENOMIC DNA]</scope>
    <source>
        <strain evidence="4 5">AJA010-31</strain>
    </source>
</reference>
<keyword evidence="5" id="KW-1185">Reference proteome</keyword>
<dbReference type="Gene3D" id="3.80.10.10">
    <property type="entry name" value="Ribonuclease Inhibitor"/>
    <property type="match status" value="3"/>
</dbReference>
<gene>
    <name evidence="4" type="ORF">ACHAWO_000385</name>
</gene>
<proteinExistence type="predicted"/>
<feature type="compositionally biased region" description="Basic and acidic residues" evidence="2">
    <location>
        <begin position="8"/>
        <end position="24"/>
    </location>
</feature>
<sequence>MGLCQSKAARDVHRPETKKERQQRKEAEAVALVRYDSSGSKPFCSLHLEVWVKISQYLRCDDVKNLRLASLGVSRAVTLNPALTSHLSLNLDKCPWDDWIWKKCIDYEHLARRWCKREGCIKFPSGLTNNDLEVFISKDYLRDSIHISFVRCKKLSVEWFEMLPKIVHVKRIEVAIPPATTDVELKTSIESLKVVTRINCVGCSALTDRGFQQLGDLIDLKELYFLHCKYLASLSFLKRMPNLQLLSIDGMLNVPQHKSSPAVTDEVIESISEMKSLRKLVIATRLQLSGVGLIHMANMTRLETLSLERGAGASLTDNGLKVVCGMGRLRSLKITHCIELSDHSLNYLQRLQKLDSLELSCGDDCSNFTDEGARQISKLRNIRRLSLVGWEDLSDKGVYYLSKMKTLETLNLRYATNITDASLDHLQYLKRLRQLDLADCRVTSKARNRFSRKTGAKVEIW</sequence>